<feature type="domain" description="HTH cro/C1-type" evidence="6">
    <location>
        <begin position="3"/>
        <end position="46"/>
    </location>
</feature>
<organism evidence="7 8">
    <name type="scientific">Lactococcus fujiensis JCM 16395</name>
    <dbReference type="NCBI Taxonomy" id="1291764"/>
    <lineage>
        <taxon>Bacteria</taxon>
        <taxon>Bacillati</taxon>
        <taxon>Bacillota</taxon>
        <taxon>Bacilli</taxon>
        <taxon>Lactobacillales</taxon>
        <taxon>Streptococcaceae</taxon>
        <taxon>Lactococcus</taxon>
    </lineage>
</organism>
<dbReference type="EMBL" id="JXJU01000001">
    <property type="protein sequence ID" value="PCS01536.1"/>
    <property type="molecule type" value="Genomic_DNA"/>
</dbReference>
<evidence type="ECO:0000259" key="6">
    <source>
        <dbReference type="PROSITE" id="PS50943"/>
    </source>
</evidence>
<dbReference type="GO" id="GO:0003700">
    <property type="term" value="F:DNA-binding transcription factor activity"/>
    <property type="evidence" value="ECO:0007669"/>
    <property type="project" value="TreeGrafter"/>
</dbReference>
<dbReference type="Proteomes" id="UP000218181">
    <property type="component" value="Unassembled WGS sequence"/>
</dbReference>
<dbReference type="OrthoDB" id="9796186at2"/>
<evidence type="ECO:0000313" key="8">
    <source>
        <dbReference type="Proteomes" id="UP000218181"/>
    </source>
</evidence>
<gene>
    <name evidence="7" type="ORF">RT41_GL000300</name>
</gene>
<dbReference type="RefSeq" id="WP_054638906.1">
    <property type="nucleotide sequence ID" value="NZ_BBAL01000001.1"/>
</dbReference>
<dbReference type="SUPFAM" id="SSF53822">
    <property type="entry name" value="Periplasmic binding protein-like I"/>
    <property type="match status" value="1"/>
</dbReference>
<dbReference type="PANTHER" id="PTHR30146:SF95">
    <property type="entry name" value="RIBOSE OPERON REPRESSOR"/>
    <property type="match status" value="1"/>
</dbReference>
<proteinExistence type="predicted"/>
<dbReference type="AlphaFoldDB" id="A0A2A5RQ36"/>
<dbReference type="GO" id="GO:0000976">
    <property type="term" value="F:transcription cis-regulatory region binding"/>
    <property type="evidence" value="ECO:0007669"/>
    <property type="project" value="TreeGrafter"/>
</dbReference>
<dbReference type="Pfam" id="PF00356">
    <property type="entry name" value="LacI"/>
    <property type="match status" value="1"/>
</dbReference>
<evidence type="ECO:0000256" key="4">
    <source>
        <dbReference type="ARBA" id="ARBA00023163"/>
    </source>
</evidence>
<comment type="caution">
    <text evidence="7">The sequence shown here is derived from an EMBL/GenBank/DDBJ whole genome shotgun (WGS) entry which is preliminary data.</text>
</comment>
<dbReference type="CDD" id="cd06291">
    <property type="entry name" value="PBP1_Qymf-like"/>
    <property type="match status" value="1"/>
</dbReference>
<dbReference type="InterPro" id="IPR001387">
    <property type="entry name" value="Cro/C1-type_HTH"/>
</dbReference>
<evidence type="ECO:0000313" key="7">
    <source>
        <dbReference type="EMBL" id="PCS01536.1"/>
    </source>
</evidence>
<dbReference type="STRING" id="1291764.GCA_001311235_00136"/>
<dbReference type="InterPro" id="IPR000843">
    <property type="entry name" value="HTH_LacI"/>
</dbReference>
<dbReference type="PROSITE" id="PS50943">
    <property type="entry name" value="HTH_CROC1"/>
    <property type="match status" value="1"/>
</dbReference>
<dbReference type="PANTHER" id="PTHR30146">
    <property type="entry name" value="LACI-RELATED TRANSCRIPTIONAL REPRESSOR"/>
    <property type="match status" value="1"/>
</dbReference>
<keyword evidence="8" id="KW-1185">Reference proteome</keyword>
<reference evidence="7 8" key="1">
    <citation type="submission" date="2014-12" db="EMBL/GenBank/DDBJ databases">
        <title>Draft genome sequences of 10 type strains of Lactococcus.</title>
        <authorList>
            <person name="Sun Z."/>
            <person name="Zhong Z."/>
            <person name="Liu W."/>
            <person name="Zhang W."/>
            <person name="Zhang H."/>
        </authorList>
    </citation>
    <scope>NUCLEOTIDE SEQUENCE [LARGE SCALE GENOMIC DNA]</scope>
    <source>
        <strain evidence="7 8">JCM 16395</strain>
    </source>
</reference>
<dbReference type="Pfam" id="PF13377">
    <property type="entry name" value="Peripla_BP_3"/>
    <property type="match status" value="1"/>
</dbReference>
<dbReference type="InterPro" id="IPR010982">
    <property type="entry name" value="Lambda_DNA-bd_dom_sf"/>
</dbReference>
<evidence type="ECO:0000256" key="2">
    <source>
        <dbReference type="ARBA" id="ARBA00023015"/>
    </source>
</evidence>
<keyword evidence="3" id="KW-0238">DNA-binding</keyword>
<dbReference type="CDD" id="cd01392">
    <property type="entry name" value="HTH_LacI"/>
    <property type="match status" value="1"/>
</dbReference>
<feature type="domain" description="HTH lacI-type" evidence="5">
    <location>
        <begin position="2"/>
        <end position="56"/>
    </location>
</feature>
<name>A0A2A5RQ36_9LACT</name>
<keyword evidence="1" id="KW-0678">Repressor</keyword>
<dbReference type="InterPro" id="IPR028082">
    <property type="entry name" value="Peripla_BP_I"/>
</dbReference>
<dbReference type="InterPro" id="IPR046335">
    <property type="entry name" value="LacI/GalR-like_sensor"/>
</dbReference>
<dbReference type="Gene3D" id="3.40.50.2300">
    <property type="match status" value="2"/>
</dbReference>
<sequence length="325" mass="36318">MVTIKKVAEEAGVSKSTVSRYIAGNGYVGQDAQVKIKAAITKLNFIPNLSARSLKTKRSQLVGLLLPDISNPFFPRLAKGVEEFLQEKGYRVMLGNVGENAELEEEYLRVLVQLNAAGVISVHDFSKKFPDFELPQVIVDRVGHNADYGVFSDNEAGGRLAAEVVTDAGAKNVAVISGPTTAININNRFKASCDYLLEHRVNFRTFYSETYQFEEIQKEAKEVLDNFRDLDTIITPSDIHGLAYLRELLDRGIKVPDQVQLIGYDDILIGRFAYPALSTIHQNAYEMGAEAAQLIYKIDRGQVISEKQIELPVSYVERETIRKKK</sequence>
<dbReference type="SMART" id="SM00354">
    <property type="entry name" value="HTH_LACI"/>
    <property type="match status" value="1"/>
</dbReference>
<accession>A0A2A5RQ36</accession>
<keyword evidence="2" id="KW-0805">Transcription regulation</keyword>
<evidence type="ECO:0000259" key="5">
    <source>
        <dbReference type="PROSITE" id="PS50932"/>
    </source>
</evidence>
<evidence type="ECO:0000256" key="1">
    <source>
        <dbReference type="ARBA" id="ARBA00022491"/>
    </source>
</evidence>
<protein>
    <submittedName>
        <fullName evidence="7">Ribose operon repressor</fullName>
    </submittedName>
</protein>
<dbReference type="SUPFAM" id="SSF47413">
    <property type="entry name" value="lambda repressor-like DNA-binding domains"/>
    <property type="match status" value="1"/>
</dbReference>
<dbReference type="Gene3D" id="1.10.260.40">
    <property type="entry name" value="lambda repressor-like DNA-binding domains"/>
    <property type="match status" value="1"/>
</dbReference>
<keyword evidence="4" id="KW-0804">Transcription</keyword>
<evidence type="ECO:0000256" key="3">
    <source>
        <dbReference type="ARBA" id="ARBA00023125"/>
    </source>
</evidence>
<dbReference type="PROSITE" id="PS50932">
    <property type="entry name" value="HTH_LACI_2"/>
    <property type="match status" value="1"/>
</dbReference>